<dbReference type="InterPro" id="IPR046536">
    <property type="entry name" value="DUF6601"/>
</dbReference>
<evidence type="ECO:0000313" key="5">
    <source>
        <dbReference type="Proteomes" id="UP001498421"/>
    </source>
</evidence>
<dbReference type="SUPFAM" id="SSF53474">
    <property type="entry name" value="alpha/beta-Hydrolases"/>
    <property type="match status" value="1"/>
</dbReference>
<reference evidence="4 5" key="1">
    <citation type="journal article" date="2025" name="Microbiol. Resour. Announc.">
        <title>Draft genome sequences for Neonectria magnoliae and Neonectria punicea, canker pathogens of Liriodendron tulipifera and Acer saccharum in West Virginia.</title>
        <authorList>
            <person name="Petronek H.M."/>
            <person name="Kasson M.T."/>
            <person name="Metheny A.M."/>
            <person name="Stauder C.M."/>
            <person name="Lovett B."/>
            <person name="Lynch S.C."/>
            <person name="Garnas J.R."/>
            <person name="Kasson L.R."/>
            <person name="Stajich J.E."/>
        </authorList>
    </citation>
    <scope>NUCLEOTIDE SEQUENCE [LARGE SCALE GENOMIC DNA]</scope>
    <source>
        <strain evidence="4 5">NRRL 64651</strain>
    </source>
</reference>
<sequence>MASSDCMTRTIPGRPSISLDDQAAVGEFLKAELSTTRLKRIYALLFLVSNRENINQLHHQIVMGREIYITERPDLHLLWHYNRIFIKPVPQCLLSYEFWEKYMYQAKDEDGDELIFDAMGFLRTYSRLIVHESDFHMAERLKLLPKGVTWAGWNHFIQGFRRLRDRSIGLRYHYGEIRLTRLNFWCTILRGTSYEKVYYNYATIFGGFGPLYLFIFGAATVLLTALQTGLDSSLDGDMYRDLASRFVPFTLVLTMAGLAFLPLVIRTPPSNSMALTPFKPQVPDMSPTNGFDSTSISARDIGLKIFREPQDVDEIEVDVVAVHGIGASPKTTWTHKKTNVNWLSNDSMLPAALPNARIMAFGYNWFGEDAAKQSVESVANKLLEELSKNRANCPRRPIIFIGHCFGGLVIQQAYTMAALHTADFPNICDSITGVVFLGTPHQGIVDNSALSTQGKIYPTIVQAKVQIQDNTFLFHRSPLSTSC</sequence>
<organism evidence="4 5">
    <name type="scientific">Neonectria magnoliae</name>
    <dbReference type="NCBI Taxonomy" id="2732573"/>
    <lineage>
        <taxon>Eukaryota</taxon>
        <taxon>Fungi</taxon>
        <taxon>Dikarya</taxon>
        <taxon>Ascomycota</taxon>
        <taxon>Pezizomycotina</taxon>
        <taxon>Sordariomycetes</taxon>
        <taxon>Hypocreomycetidae</taxon>
        <taxon>Hypocreales</taxon>
        <taxon>Nectriaceae</taxon>
        <taxon>Neonectria</taxon>
    </lineage>
</organism>
<dbReference type="Gene3D" id="3.40.50.1820">
    <property type="entry name" value="alpha/beta hydrolase"/>
    <property type="match status" value="1"/>
</dbReference>
<gene>
    <name evidence="4" type="ORF">QQZ08_001322</name>
</gene>
<accession>A0ABR1IGW5</accession>
<dbReference type="PANTHER" id="PTHR34414:SF1">
    <property type="entry name" value="SUBTILISIN-LIKE SERINE PROTEASE"/>
    <property type="match status" value="1"/>
</dbReference>
<feature type="transmembrane region" description="Helical" evidence="2">
    <location>
        <begin position="198"/>
        <end position="226"/>
    </location>
</feature>
<dbReference type="Pfam" id="PF20246">
    <property type="entry name" value="DUF6601"/>
    <property type="match status" value="1"/>
</dbReference>
<evidence type="ECO:0000313" key="4">
    <source>
        <dbReference type="EMBL" id="KAK7432032.1"/>
    </source>
</evidence>
<dbReference type="EMBL" id="JAZAVK010000007">
    <property type="protein sequence ID" value="KAK7432032.1"/>
    <property type="molecule type" value="Genomic_DNA"/>
</dbReference>
<protein>
    <recommendedName>
        <fullName evidence="3">DUF676 domain-containing protein</fullName>
    </recommendedName>
</protein>
<evidence type="ECO:0000256" key="2">
    <source>
        <dbReference type="SAM" id="Phobius"/>
    </source>
</evidence>
<dbReference type="PANTHER" id="PTHR34414">
    <property type="entry name" value="HET DOMAIN-CONTAINING PROTEIN-RELATED"/>
    <property type="match status" value="1"/>
</dbReference>
<comment type="similarity">
    <text evidence="1">Belongs to the putative lipase ROG1 family.</text>
</comment>
<dbReference type="InterPro" id="IPR029058">
    <property type="entry name" value="AB_hydrolase_fold"/>
</dbReference>
<evidence type="ECO:0000256" key="1">
    <source>
        <dbReference type="ARBA" id="ARBA00007920"/>
    </source>
</evidence>
<proteinExistence type="inferred from homology"/>
<keyword evidence="2" id="KW-1133">Transmembrane helix</keyword>
<keyword evidence="2" id="KW-0472">Membrane</keyword>
<dbReference type="Proteomes" id="UP001498421">
    <property type="component" value="Unassembled WGS sequence"/>
</dbReference>
<dbReference type="Pfam" id="PF05057">
    <property type="entry name" value="DUF676"/>
    <property type="match status" value="1"/>
</dbReference>
<evidence type="ECO:0000259" key="3">
    <source>
        <dbReference type="Pfam" id="PF05057"/>
    </source>
</evidence>
<name>A0ABR1IGW5_9HYPO</name>
<keyword evidence="5" id="KW-1185">Reference proteome</keyword>
<comment type="caution">
    <text evidence="4">The sequence shown here is derived from an EMBL/GenBank/DDBJ whole genome shotgun (WGS) entry which is preliminary data.</text>
</comment>
<dbReference type="InterPro" id="IPR007751">
    <property type="entry name" value="DUF676_lipase-like"/>
</dbReference>
<keyword evidence="2" id="KW-0812">Transmembrane</keyword>
<feature type="transmembrane region" description="Helical" evidence="2">
    <location>
        <begin position="246"/>
        <end position="265"/>
    </location>
</feature>
<feature type="domain" description="DUF676" evidence="3">
    <location>
        <begin position="319"/>
        <end position="450"/>
    </location>
</feature>